<dbReference type="SUPFAM" id="SSF55729">
    <property type="entry name" value="Acyl-CoA N-acyltransferases (Nat)"/>
    <property type="match status" value="1"/>
</dbReference>
<dbReference type="PANTHER" id="PTHR36449">
    <property type="entry name" value="ACETYLTRANSFERASE-RELATED"/>
    <property type="match status" value="1"/>
</dbReference>
<evidence type="ECO:0000259" key="6">
    <source>
        <dbReference type="Pfam" id="PF00583"/>
    </source>
</evidence>
<evidence type="ECO:0000313" key="8">
    <source>
        <dbReference type="Proteomes" id="UP000198804"/>
    </source>
</evidence>
<dbReference type="STRING" id="414703.SAMN04488125_102201"/>
<evidence type="ECO:0000313" key="7">
    <source>
        <dbReference type="EMBL" id="SFK50212.1"/>
    </source>
</evidence>
<protein>
    <submittedName>
        <fullName evidence="7">Acetyltransferase (GNAT) domain-containing protein</fullName>
    </submittedName>
</protein>
<dbReference type="PANTHER" id="PTHR36449:SF1">
    <property type="entry name" value="ACETYLTRANSFERASE"/>
    <property type="match status" value="1"/>
</dbReference>
<dbReference type="OrthoDB" id="9799147at2"/>
<keyword evidence="2" id="KW-1277">Toxin-antitoxin system</keyword>
<dbReference type="EMBL" id="FOSV01000002">
    <property type="protein sequence ID" value="SFK50212.1"/>
    <property type="molecule type" value="Genomic_DNA"/>
</dbReference>
<evidence type="ECO:0000256" key="3">
    <source>
        <dbReference type="ARBA" id="ARBA00022679"/>
    </source>
</evidence>
<dbReference type="Gene3D" id="3.40.630.30">
    <property type="match status" value="1"/>
</dbReference>
<organism evidence="7 8">
    <name type="scientific">Methylorubrum salsuginis</name>
    <dbReference type="NCBI Taxonomy" id="414703"/>
    <lineage>
        <taxon>Bacteria</taxon>
        <taxon>Pseudomonadati</taxon>
        <taxon>Pseudomonadota</taxon>
        <taxon>Alphaproteobacteria</taxon>
        <taxon>Hyphomicrobiales</taxon>
        <taxon>Methylobacteriaceae</taxon>
        <taxon>Methylorubrum</taxon>
    </lineage>
</organism>
<evidence type="ECO:0000256" key="2">
    <source>
        <dbReference type="ARBA" id="ARBA00022649"/>
    </source>
</evidence>
<comment type="catalytic activity">
    <reaction evidence="5">
        <text>glycyl-tRNA(Gly) + acetyl-CoA = N-acetylglycyl-tRNA(Gly) + CoA + H(+)</text>
        <dbReference type="Rhea" id="RHEA:81867"/>
        <dbReference type="Rhea" id="RHEA-COMP:9683"/>
        <dbReference type="Rhea" id="RHEA-COMP:19766"/>
        <dbReference type="ChEBI" id="CHEBI:15378"/>
        <dbReference type="ChEBI" id="CHEBI:57287"/>
        <dbReference type="ChEBI" id="CHEBI:57288"/>
        <dbReference type="ChEBI" id="CHEBI:78522"/>
        <dbReference type="ChEBI" id="CHEBI:232036"/>
    </reaction>
</comment>
<gene>
    <name evidence="7" type="ORF">SAMN04488125_102201</name>
</gene>
<dbReference type="InterPro" id="IPR000182">
    <property type="entry name" value="GNAT_dom"/>
</dbReference>
<keyword evidence="8" id="KW-1185">Reference proteome</keyword>
<reference evidence="8" key="1">
    <citation type="submission" date="2016-10" db="EMBL/GenBank/DDBJ databases">
        <authorList>
            <person name="Varghese N."/>
            <person name="Submissions S."/>
        </authorList>
    </citation>
    <scope>NUCLEOTIDE SEQUENCE [LARGE SCALE GENOMIC DNA]</scope>
    <source>
        <strain evidence="8">CGMCC 1.6474</strain>
    </source>
</reference>
<dbReference type="RefSeq" id="WP_091942104.1">
    <property type="nucleotide sequence ID" value="NZ_FOSV01000002.1"/>
</dbReference>
<evidence type="ECO:0000256" key="1">
    <source>
        <dbReference type="ARBA" id="ARBA00022491"/>
    </source>
</evidence>
<evidence type="ECO:0000256" key="5">
    <source>
        <dbReference type="ARBA" id="ARBA00049880"/>
    </source>
</evidence>
<dbReference type="AlphaFoldDB" id="A0A1I4A1H9"/>
<keyword evidence="4" id="KW-0012">Acyltransferase</keyword>
<sequence length="180" mass="19349">MADVGGEPEQPEPVLSAPVPLTAEHDLSAFACGEPALDEWLRHRALKNESRFSRTYVVCDGNRVVAYFCISAGAVERSAAPGKVRRNAPDTIPVSVIGRLAVSRDHAGRGLGADLLSDALRRIALASRSIGIGAVIVHAKDDAARRFYLKCAEFIEYPQDSRTLFLPIETVTAALDEHGG</sequence>
<dbReference type="Proteomes" id="UP000198804">
    <property type="component" value="Unassembled WGS sequence"/>
</dbReference>
<dbReference type="CDD" id="cd04301">
    <property type="entry name" value="NAT_SF"/>
    <property type="match status" value="1"/>
</dbReference>
<dbReference type="Pfam" id="PF00583">
    <property type="entry name" value="Acetyltransf_1"/>
    <property type="match status" value="1"/>
</dbReference>
<name>A0A1I4A1H9_9HYPH</name>
<proteinExistence type="predicted"/>
<dbReference type="GO" id="GO:0016747">
    <property type="term" value="F:acyltransferase activity, transferring groups other than amino-acyl groups"/>
    <property type="evidence" value="ECO:0007669"/>
    <property type="project" value="InterPro"/>
</dbReference>
<dbReference type="InterPro" id="IPR016181">
    <property type="entry name" value="Acyl_CoA_acyltransferase"/>
</dbReference>
<accession>A0A1I4A1H9</accession>
<keyword evidence="3 7" id="KW-0808">Transferase</keyword>
<evidence type="ECO:0000256" key="4">
    <source>
        <dbReference type="ARBA" id="ARBA00023315"/>
    </source>
</evidence>
<keyword evidence="1" id="KW-0678">Repressor</keyword>
<feature type="domain" description="N-acetyltransferase" evidence="6">
    <location>
        <begin position="36"/>
        <end position="151"/>
    </location>
</feature>